<dbReference type="InterPro" id="IPR030392">
    <property type="entry name" value="S74_ICA"/>
</dbReference>
<organism evidence="3 4">
    <name type="scientific">Citrobacter freundii</name>
    <dbReference type="NCBI Taxonomy" id="546"/>
    <lineage>
        <taxon>Bacteria</taxon>
        <taxon>Pseudomonadati</taxon>
        <taxon>Pseudomonadota</taxon>
        <taxon>Gammaproteobacteria</taxon>
        <taxon>Enterobacterales</taxon>
        <taxon>Enterobacteriaceae</taxon>
        <taxon>Citrobacter</taxon>
        <taxon>Citrobacter freundii complex</taxon>
    </lineage>
</organism>
<reference evidence="3" key="1">
    <citation type="submission" date="2024-02" db="EMBL/GenBank/DDBJ databases">
        <authorList>
            <consortium name="Clinical and Environmental Microbiology Branch: Whole genome sequencing antimicrobial resistance pathogens in the healthcare setting"/>
        </authorList>
    </citation>
    <scope>NUCLEOTIDE SEQUENCE</scope>
    <source>
        <strain evidence="3">Whole organism</strain>
    </source>
</reference>
<dbReference type="Pfam" id="PF13884">
    <property type="entry name" value="Peptidase_S74"/>
    <property type="match status" value="1"/>
</dbReference>
<dbReference type="EMBL" id="ABLGCN030000008">
    <property type="protein sequence ID" value="EMM7458695.1"/>
    <property type="molecule type" value="Genomic_DNA"/>
</dbReference>
<evidence type="ECO:0000256" key="1">
    <source>
        <dbReference type="SAM" id="Coils"/>
    </source>
</evidence>
<protein>
    <submittedName>
        <fullName evidence="3">Tail fiber domain-containing protein</fullName>
    </submittedName>
</protein>
<name>A0AAN4JEB6_CITFR</name>
<evidence type="ECO:0000259" key="2">
    <source>
        <dbReference type="PROSITE" id="PS51688"/>
    </source>
</evidence>
<feature type="coiled-coil region" evidence="1">
    <location>
        <begin position="891"/>
        <end position="918"/>
    </location>
</feature>
<dbReference type="Proteomes" id="UP001169574">
    <property type="component" value="Unassembled WGS sequence"/>
</dbReference>
<accession>A0AAN4JEB6</accession>
<evidence type="ECO:0000313" key="3">
    <source>
        <dbReference type="EMBL" id="EMM7458695.1"/>
    </source>
</evidence>
<sequence>MADIFNGGTVKLFYNLDTANQNVISSGNIEIENVATFPTFSISDSANKIETYDSEYTRTVVGDKAIGDLEIVVNYRPDSETHQFLDSAYDNKTEFQLIVNYIEDQDAGKVEAVIVSGNINSRMISGDKDDVVRMTYTYSPRTIISMGTRLIPPVLRRGDYGVGSDGTPDYPQYSPQEAEGNAFVMIPAADTDNPAGTDLYGIELVSQPTGQSNTNLMLTDSGDLRIYARNNTTPWSRVYTSGESDTLYLSKANNLSDLDNVITARSNLGILSTTENDARYMIGSRNLSELTDVTAARTKLGILDTIGNDARYLKSASNLSDLASVTTSKVNLQVDRLQQNATLTHVFTQDKTKSLVIDNNGKWGGYNSTTGAYIPLGVTEGGTGAWNASGARQNFELERYNQSPSETYIQSPDRQKYLTISNNSWGFYNTQNGGGFIPLGTGQGGTGATTVQQAKINLQIERLQQQDNGTFLRGNGTSNVGLFVQDGTWGAMNLSSGARIALPINNGGTGALDVNGARSNLGLGEAQAVNFGNVNVNQWSDAAQFNGGILSSTLLNTSNGTRSWSRFYSEIQADGIPKTTIHSGDGANRNAYLQFYCSGLLSGIETLGVNGKSRTGTLAVVDRMSVGTPGDATALGARSIAIGDSDTGFAQRGDGVLDVYADSVNVATFTPQNIQMQRQLRISADQTNAPIDVGTRTTGSGSFITGIVSGGGGWASWRDRPAGIIVQPAGENQVSSIWKCTQWGKSHYAAMGVYNPNPASDPVGTMVNLSCEGQGWYFYGSTGNATGIGWVSSSDQRLKTNIEPITGALDKLIKLNGYTYDKRSSFVEDEYTTTTHEAGLIAQEVQKVLPEAVSEASPDGMLGVSSYGVQALIINATKELNTKVETQAASIMVLSEHIQDQQQQIDELKALVQSLITK</sequence>
<proteinExistence type="predicted"/>
<dbReference type="PROSITE" id="PS51688">
    <property type="entry name" value="ICA"/>
    <property type="match status" value="1"/>
</dbReference>
<dbReference type="AlphaFoldDB" id="A0AAN4JEB6"/>
<evidence type="ECO:0000313" key="4">
    <source>
        <dbReference type="Proteomes" id="UP001169574"/>
    </source>
</evidence>
<dbReference type="Gene3D" id="4.10.410.40">
    <property type="match status" value="1"/>
</dbReference>
<comment type="caution">
    <text evidence="3">The sequence shown here is derived from an EMBL/GenBank/DDBJ whole genome shotgun (WGS) entry which is preliminary data.</text>
</comment>
<feature type="domain" description="Peptidase S74" evidence="2">
    <location>
        <begin position="794"/>
        <end position="891"/>
    </location>
</feature>
<keyword evidence="1" id="KW-0175">Coiled coil</keyword>
<gene>
    <name evidence="3" type="ORF">P7U51_003231</name>
</gene>